<dbReference type="PANTHER" id="PTHR11002">
    <property type="entry name" value="CARBONIC ANHYDRASE"/>
    <property type="match status" value="1"/>
</dbReference>
<dbReference type="RefSeq" id="WP_191188788.1">
    <property type="nucleotide sequence ID" value="NZ_JACWMY010000004.1"/>
</dbReference>
<accession>A0ABR7WRY2</accession>
<dbReference type="Proteomes" id="UP000606600">
    <property type="component" value="Unassembled WGS sequence"/>
</dbReference>
<sequence length="248" mass="27609">MSTIENKKNNNGLNGSESKPKIDVSQISLAQKDSYNKLIANNAEWVAKRIGEDPEYFTNLAKGQSPEVLWIGCSDSRVPANEVTGTKPGEVFVHRNIANVCNHTDMNMLSVLDYAVNVLKVKHVIVAGHYGCGGVAAALTNKQFGIIDNWLRHIKDVYRLHSHELDRITDHTQKVNRLVELNVSEQVYNLCKTSIVQNAWMERHDLEVHGWVIDLGSGLVKDLKVTSSSPQNLGYVYELHGEDAVAAH</sequence>
<keyword evidence="6" id="KW-0456">Lyase</keyword>
<dbReference type="CDD" id="cd00883">
    <property type="entry name" value="beta_CA_cladeA"/>
    <property type="match status" value="1"/>
</dbReference>
<reference evidence="8 9" key="1">
    <citation type="submission" date="2020-09" db="EMBL/GenBank/DDBJ databases">
        <title>Novel species of Mucilaginibacter isolated from a glacier on the Tibetan Plateau.</title>
        <authorList>
            <person name="Liu Q."/>
            <person name="Xin Y.-H."/>
        </authorList>
    </citation>
    <scope>NUCLEOTIDE SEQUENCE [LARGE SCALE GENOMIC DNA]</scope>
    <source>
        <strain evidence="8 9">ZT4R22</strain>
    </source>
</reference>
<keyword evidence="4" id="KW-0479">Metal-binding</keyword>
<evidence type="ECO:0000313" key="9">
    <source>
        <dbReference type="Proteomes" id="UP000606600"/>
    </source>
</evidence>
<comment type="cofactor">
    <cofactor evidence="1">
        <name>Zn(2+)</name>
        <dbReference type="ChEBI" id="CHEBI:29105"/>
    </cofactor>
</comment>
<dbReference type="InterPro" id="IPR001765">
    <property type="entry name" value="Carbonic_anhydrase"/>
</dbReference>
<keyword evidence="5" id="KW-0862">Zinc</keyword>
<evidence type="ECO:0000256" key="3">
    <source>
        <dbReference type="ARBA" id="ARBA00012925"/>
    </source>
</evidence>
<keyword evidence="9" id="KW-1185">Reference proteome</keyword>
<evidence type="ECO:0000256" key="5">
    <source>
        <dbReference type="ARBA" id="ARBA00022833"/>
    </source>
</evidence>
<evidence type="ECO:0000256" key="6">
    <source>
        <dbReference type="ARBA" id="ARBA00023239"/>
    </source>
</evidence>
<evidence type="ECO:0000256" key="2">
    <source>
        <dbReference type="ARBA" id="ARBA00006217"/>
    </source>
</evidence>
<dbReference type="EMBL" id="JACWMY010000004">
    <property type="protein sequence ID" value="MBD1364129.1"/>
    <property type="molecule type" value="Genomic_DNA"/>
</dbReference>
<name>A0ABR7WRY2_9SPHI</name>
<comment type="catalytic activity">
    <reaction evidence="7">
        <text>hydrogencarbonate + H(+) = CO2 + H2O</text>
        <dbReference type="Rhea" id="RHEA:10748"/>
        <dbReference type="ChEBI" id="CHEBI:15377"/>
        <dbReference type="ChEBI" id="CHEBI:15378"/>
        <dbReference type="ChEBI" id="CHEBI:16526"/>
        <dbReference type="ChEBI" id="CHEBI:17544"/>
        <dbReference type="EC" id="4.2.1.1"/>
    </reaction>
</comment>
<proteinExistence type="inferred from homology"/>
<comment type="similarity">
    <text evidence="2">Belongs to the beta-class carbonic anhydrase family.</text>
</comment>
<dbReference type="SMART" id="SM00947">
    <property type="entry name" value="Pro_CA"/>
    <property type="match status" value="1"/>
</dbReference>
<comment type="caution">
    <text evidence="8">The sequence shown here is derived from an EMBL/GenBank/DDBJ whole genome shotgun (WGS) entry which is preliminary data.</text>
</comment>
<dbReference type="SUPFAM" id="SSF53056">
    <property type="entry name" value="beta-carbonic anhydrase, cab"/>
    <property type="match status" value="1"/>
</dbReference>
<protein>
    <recommendedName>
        <fullName evidence="3">carbonic anhydrase</fullName>
        <ecNumber evidence="3">4.2.1.1</ecNumber>
    </recommendedName>
</protein>
<dbReference type="PANTHER" id="PTHR11002:SF76">
    <property type="entry name" value="CARBONIC ANHYDRASE"/>
    <property type="match status" value="1"/>
</dbReference>
<evidence type="ECO:0000313" key="8">
    <source>
        <dbReference type="EMBL" id="MBD1364129.1"/>
    </source>
</evidence>
<dbReference type="PROSITE" id="PS00704">
    <property type="entry name" value="PROK_CO2_ANHYDRASE_1"/>
    <property type="match status" value="1"/>
</dbReference>
<gene>
    <name evidence="8" type="ORF">IDJ77_09940</name>
</gene>
<dbReference type="InterPro" id="IPR036874">
    <property type="entry name" value="Carbonic_anhydrase_sf"/>
</dbReference>
<dbReference type="InterPro" id="IPR015892">
    <property type="entry name" value="Carbonic_anhydrase_CS"/>
</dbReference>
<evidence type="ECO:0000256" key="1">
    <source>
        <dbReference type="ARBA" id="ARBA00001947"/>
    </source>
</evidence>
<evidence type="ECO:0000256" key="4">
    <source>
        <dbReference type="ARBA" id="ARBA00022723"/>
    </source>
</evidence>
<evidence type="ECO:0000256" key="7">
    <source>
        <dbReference type="ARBA" id="ARBA00048348"/>
    </source>
</evidence>
<dbReference type="Gene3D" id="3.40.1050.10">
    <property type="entry name" value="Carbonic anhydrase"/>
    <property type="match status" value="1"/>
</dbReference>
<dbReference type="EC" id="4.2.1.1" evidence="3"/>
<dbReference type="Pfam" id="PF00484">
    <property type="entry name" value="Pro_CA"/>
    <property type="match status" value="1"/>
</dbReference>
<organism evidence="8 9">
    <name type="scientific">Mucilaginibacter pankratovii</name>
    <dbReference type="NCBI Taxonomy" id="2772110"/>
    <lineage>
        <taxon>Bacteria</taxon>
        <taxon>Pseudomonadati</taxon>
        <taxon>Bacteroidota</taxon>
        <taxon>Sphingobacteriia</taxon>
        <taxon>Sphingobacteriales</taxon>
        <taxon>Sphingobacteriaceae</taxon>
        <taxon>Mucilaginibacter</taxon>
    </lineage>
</organism>